<sequence>MPGFFDVDERLKRLSELGDQLEAYAGLSGISCAGGVKKLRPPWPL</sequence>
<protein>
    <submittedName>
        <fullName evidence="1">Uncharacterized protein</fullName>
    </submittedName>
</protein>
<name>A0A4R2GUP2_9HYPH</name>
<dbReference type="AlphaFoldDB" id="A0A4R2GUP2"/>
<proteinExistence type="predicted"/>
<organism evidence="1 2">
    <name type="scientific">Camelimonas lactis</name>
    <dbReference type="NCBI Taxonomy" id="659006"/>
    <lineage>
        <taxon>Bacteria</taxon>
        <taxon>Pseudomonadati</taxon>
        <taxon>Pseudomonadota</taxon>
        <taxon>Alphaproteobacteria</taxon>
        <taxon>Hyphomicrobiales</taxon>
        <taxon>Chelatococcaceae</taxon>
        <taxon>Camelimonas</taxon>
    </lineage>
</organism>
<reference evidence="1 2" key="1">
    <citation type="submission" date="2019-03" db="EMBL/GenBank/DDBJ databases">
        <title>Genomic Encyclopedia of Type Strains, Phase IV (KMG-IV): sequencing the most valuable type-strain genomes for metagenomic binning, comparative biology and taxonomic classification.</title>
        <authorList>
            <person name="Goeker M."/>
        </authorList>
    </citation>
    <scope>NUCLEOTIDE SEQUENCE [LARGE SCALE GENOMIC DNA]</scope>
    <source>
        <strain evidence="1 2">DSM 22958</strain>
    </source>
</reference>
<keyword evidence="2" id="KW-1185">Reference proteome</keyword>
<accession>A0A4R2GUP2</accession>
<evidence type="ECO:0000313" key="1">
    <source>
        <dbReference type="EMBL" id="TCO14508.1"/>
    </source>
</evidence>
<gene>
    <name evidence="1" type="ORF">EV666_10314</name>
</gene>
<comment type="caution">
    <text evidence="1">The sequence shown here is derived from an EMBL/GenBank/DDBJ whole genome shotgun (WGS) entry which is preliminary data.</text>
</comment>
<dbReference type="EMBL" id="SLWL01000003">
    <property type="protein sequence ID" value="TCO14508.1"/>
    <property type="molecule type" value="Genomic_DNA"/>
</dbReference>
<dbReference type="Proteomes" id="UP000294881">
    <property type="component" value="Unassembled WGS sequence"/>
</dbReference>
<evidence type="ECO:0000313" key="2">
    <source>
        <dbReference type="Proteomes" id="UP000294881"/>
    </source>
</evidence>